<name>D8QJW7_SCHCM</name>
<dbReference type="GeneID" id="9593730"/>
<accession>D8QJW7</accession>
<sequence length="136" mass="14773">MSSSTNNTASALRIARVLGAQLVPALQTIQSAKELTLACGCGRMAEGFAYPCKQPVCTICVKDLCPNCGAQYSKPKADCHHHRGPYCPHENCPENKVVTYYRSNAINGAELFKAVSEHGAHIQELIDHLTVLTKDM</sequence>
<evidence type="ECO:0000313" key="1">
    <source>
        <dbReference type="EMBL" id="EFI91883.1"/>
    </source>
</evidence>
<dbReference type="RefSeq" id="XP_003026786.1">
    <property type="nucleotide sequence ID" value="XM_003026740.1"/>
</dbReference>
<dbReference type="HOGENOM" id="CLU_1876614_0_0_1"/>
<protein>
    <submittedName>
        <fullName evidence="1">Uncharacterized protein</fullName>
    </submittedName>
</protein>
<dbReference type="OrthoDB" id="3078483at2759"/>
<dbReference type="Proteomes" id="UP000007431">
    <property type="component" value="Unassembled WGS sequence"/>
</dbReference>
<evidence type="ECO:0000313" key="2">
    <source>
        <dbReference type="Proteomes" id="UP000007431"/>
    </source>
</evidence>
<dbReference type="EMBL" id="GL377315">
    <property type="protein sequence ID" value="EFI91883.1"/>
    <property type="molecule type" value="Genomic_DNA"/>
</dbReference>
<dbReference type="InParanoid" id="D8QJW7"/>
<dbReference type="KEGG" id="scm:SCHCO_02706665"/>
<gene>
    <name evidence="1" type="ORF">SCHCODRAFT_238385</name>
</gene>
<proteinExistence type="predicted"/>
<reference evidence="1 2" key="1">
    <citation type="journal article" date="2010" name="Nat. Biotechnol.">
        <title>Genome sequence of the model mushroom Schizophyllum commune.</title>
        <authorList>
            <person name="Ohm R.A."/>
            <person name="de Jong J.F."/>
            <person name="Lugones L.G."/>
            <person name="Aerts A."/>
            <person name="Kothe E."/>
            <person name="Stajich J.E."/>
            <person name="de Vries R.P."/>
            <person name="Record E."/>
            <person name="Levasseur A."/>
            <person name="Baker S.E."/>
            <person name="Bartholomew K.A."/>
            <person name="Coutinho P.M."/>
            <person name="Erdmann S."/>
            <person name="Fowler T.J."/>
            <person name="Gathman A.C."/>
            <person name="Lombard V."/>
            <person name="Henrissat B."/>
            <person name="Knabe N."/>
            <person name="Kuees U."/>
            <person name="Lilly W.W."/>
            <person name="Lindquist E."/>
            <person name="Lucas S."/>
            <person name="Magnuson J.K."/>
            <person name="Piumi F."/>
            <person name="Raudaskoski M."/>
            <person name="Salamov A."/>
            <person name="Schmutz J."/>
            <person name="Schwarze F.W.M.R."/>
            <person name="vanKuyk P.A."/>
            <person name="Horton J.S."/>
            <person name="Grigoriev I.V."/>
            <person name="Woesten H.A.B."/>
        </authorList>
    </citation>
    <scope>NUCLEOTIDE SEQUENCE [LARGE SCALE GENOMIC DNA]</scope>
    <source>
        <strain evidence="2">H4-8 / FGSC 9210</strain>
    </source>
</reference>
<dbReference type="VEuPathDB" id="FungiDB:SCHCODRAFT_02706665"/>
<keyword evidence="2" id="KW-1185">Reference proteome</keyword>
<dbReference type="AlphaFoldDB" id="D8QJW7"/>
<organism evidence="2">
    <name type="scientific">Schizophyllum commune (strain H4-8 / FGSC 9210)</name>
    <name type="common">Split gill fungus</name>
    <dbReference type="NCBI Taxonomy" id="578458"/>
    <lineage>
        <taxon>Eukaryota</taxon>
        <taxon>Fungi</taxon>
        <taxon>Dikarya</taxon>
        <taxon>Basidiomycota</taxon>
        <taxon>Agaricomycotina</taxon>
        <taxon>Agaricomycetes</taxon>
        <taxon>Agaricomycetidae</taxon>
        <taxon>Agaricales</taxon>
        <taxon>Schizophyllaceae</taxon>
        <taxon>Schizophyllum</taxon>
    </lineage>
</organism>